<dbReference type="GO" id="GO:0005886">
    <property type="term" value="C:plasma membrane"/>
    <property type="evidence" value="ECO:0007669"/>
    <property type="project" value="TreeGrafter"/>
</dbReference>
<evidence type="ECO:0000313" key="3">
    <source>
        <dbReference type="Proteomes" id="UP000249808"/>
    </source>
</evidence>
<dbReference type="PANTHER" id="PTHR39966">
    <property type="entry name" value="BLL2471 PROTEIN-RELATED"/>
    <property type="match status" value="1"/>
</dbReference>
<dbReference type="Gene3D" id="1.20.120.520">
    <property type="entry name" value="nmb1532 protein domain like"/>
    <property type="match status" value="1"/>
</dbReference>
<name>A0A327ZN20_9STAP</name>
<dbReference type="EMBL" id="PZJH01000009">
    <property type="protein sequence ID" value="RAK43782.1"/>
    <property type="molecule type" value="Genomic_DNA"/>
</dbReference>
<organism evidence="2 3">
    <name type="scientific">Macrococcus epidermidis</name>
    <dbReference type="NCBI Taxonomy" id="1902580"/>
    <lineage>
        <taxon>Bacteria</taxon>
        <taxon>Bacillati</taxon>
        <taxon>Bacillota</taxon>
        <taxon>Bacilli</taxon>
        <taxon>Bacillales</taxon>
        <taxon>Staphylococcaceae</taxon>
        <taxon>Macrococcus</taxon>
    </lineage>
</organism>
<protein>
    <submittedName>
        <fullName evidence="2">PAS domain S-box protein</fullName>
    </submittedName>
</protein>
<comment type="caution">
    <text evidence="2">The sequence shown here is derived from an EMBL/GenBank/DDBJ whole genome shotgun (WGS) entry which is preliminary data.</text>
</comment>
<dbReference type="InterPro" id="IPR035965">
    <property type="entry name" value="PAS-like_dom_sf"/>
</dbReference>
<dbReference type="Proteomes" id="UP000249808">
    <property type="component" value="Unassembled WGS sequence"/>
</dbReference>
<dbReference type="Gene3D" id="3.30.450.20">
    <property type="entry name" value="PAS domain"/>
    <property type="match status" value="1"/>
</dbReference>
<dbReference type="PANTHER" id="PTHR39966:SF3">
    <property type="entry name" value="DUF438 DOMAIN-CONTAINING PROTEIN"/>
    <property type="match status" value="1"/>
</dbReference>
<keyword evidence="3" id="KW-1185">Reference proteome</keyword>
<accession>A0A327ZN20</accession>
<evidence type="ECO:0000259" key="1">
    <source>
        <dbReference type="Pfam" id="PF01814"/>
    </source>
</evidence>
<dbReference type="AlphaFoldDB" id="A0A327ZN20"/>
<proteinExistence type="predicted"/>
<evidence type="ECO:0000313" key="2">
    <source>
        <dbReference type="EMBL" id="RAK43782.1"/>
    </source>
</evidence>
<feature type="domain" description="Hemerythrin-like" evidence="1">
    <location>
        <begin position="86"/>
        <end position="213"/>
    </location>
</feature>
<dbReference type="Pfam" id="PF01814">
    <property type="entry name" value="Hemerythrin"/>
    <property type="match status" value="1"/>
</dbReference>
<gene>
    <name evidence="2" type="ORF">BHU61_12205</name>
</gene>
<dbReference type="Pfam" id="PF13596">
    <property type="entry name" value="PAS_10"/>
    <property type="match status" value="1"/>
</dbReference>
<sequence>MRCTMINFELTNEIKSILTNIQSNKEDHSVANLEKYSLVDFLIAVIQIHYTEGISSIEEIHKLIDMYNCHMNEMIQEVYISLDDDHPLNIMKRENDTFITVLERMEKKLTIVASKKDSSMLEEDLKIIGALYAHYNRKEKLIFPILERKQVYTLPRKIWALDDDNRATYHQFKNRLKRIDEIEFKHIRKSFDTLNKGMKQMILHEEDILIPLIQELFTAQEYEVIANESKAFGYAVDVKSVWSDKDKVYPTKEKKSEDKNQNIKIGGGYLTLKEAELILNNIPLELTFVDKNGLFKYFNEITESVDMMFIRTPISIGRSVANCHPPKSLKKMMQVMRKLKNREQETVTMWFKKGEEYIYVTYKGVFDEKGEYQGILEYVQDIQPFLDLPSVVKRDI</sequence>
<dbReference type="SUPFAM" id="SSF55785">
    <property type="entry name" value="PYP-like sensor domain (PAS domain)"/>
    <property type="match status" value="1"/>
</dbReference>
<dbReference type="InterPro" id="IPR012312">
    <property type="entry name" value="Hemerythrin-like"/>
</dbReference>
<reference evidence="2 3" key="1">
    <citation type="journal article" date="2018" name="Front. Microbiol.">
        <title>Description and Comparative Genomics of Macrococcus caseolyticus subsp. hominis subsp. nov., Macrococcus goetzii sp. nov., Macrococcus epidermidis sp. nov., and Macrococcus bohemicus sp. nov., Novel Macrococci From Human Clinical Material With Virulence Potential and Suspected Uptake of Foreign DNA by Natural Transformation.</title>
        <authorList>
            <person name="Maslanova I."/>
            <person name="Wertheimer Z."/>
            <person name="Sedlacek I."/>
            <person name="Svec P."/>
            <person name="Indrakova A."/>
            <person name="Kovarovic V."/>
            <person name="Schumann P."/>
            <person name="Sproer C."/>
            <person name="Kralova S."/>
            <person name="Sedo O."/>
            <person name="Kristofova L."/>
            <person name="Vrbovska V."/>
            <person name="Fuzik T."/>
            <person name="Petras P."/>
            <person name="Zdrahal Z."/>
            <person name="Ruzickova V."/>
            <person name="Doskar J."/>
            <person name="Pantucek R."/>
        </authorList>
    </citation>
    <scope>NUCLEOTIDE SEQUENCE [LARGE SCALE GENOMIC DNA]</scope>
    <source>
        <strain evidence="2 3">01/688</strain>
    </source>
</reference>